<dbReference type="Pfam" id="PF07690">
    <property type="entry name" value="MFS_1"/>
    <property type="match status" value="1"/>
</dbReference>
<gene>
    <name evidence="3" type="ORF">H9638_03835</name>
</gene>
<feature type="transmembrane region" description="Helical" evidence="2">
    <location>
        <begin position="190"/>
        <end position="210"/>
    </location>
</feature>
<reference evidence="3 4" key="1">
    <citation type="submission" date="2020-08" db="EMBL/GenBank/DDBJ databases">
        <title>A Genomic Blueprint of the Chicken Gut Microbiome.</title>
        <authorList>
            <person name="Gilroy R."/>
            <person name="Ravi A."/>
            <person name="Getino M."/>
            <person name="Pursley I."/>
            <person name="Horton D.L."/>
            <person name="Alikhan N.-F."/>
            <person name="Baker D."/>
            <person name="Gharbi K."/>
            <person name="Hall N."/>
            <person name="Watson M."/>
            <person name="Adriaenssens E.M."/>
            <person name="Foster-Nyarko E."/>
            <person name="Jarju S."/>
            <person name="Secka A."/>
            <person name="Antonio M."/>
            <person name="Oren A."/>
            <person name="Chaudhuri R."/>
            <person name="La Ragione R.M."/>
            <person name="Hildebrand F."/>
            <person name="Pallen M.J."/>
        </authorList>
    </citation>
    <scope>NUCLEOTIDE SEQUENCE [LARGE SCALE GENOMIC DNA]</scope>
    <source>
        <strain evidence="3 4">Sa2BUA2</strain>
    </source>
</reference>
<dbReference type="PANTHER" id="PTHR23523:SF2">
    <property type="entry name" value="2-NITROIMIDAZOLE TRANSPORTER"/>
    <property type="match status" value="1"/>
</dbReference>
<dbReference type="InterPro" id="IPR036259">
    <property type="entry name" value="MFS_trans_sf"/>
</dbReference>
<dbReference type="SUPFAM" id="SSF103473">
    <property type="entry name" value="MFS general substrate transporter"/>
    <property type="match status" value="1"/>
</dbReference>
<keyword evidence="2" id="KW-1133">Transmembrane helix</keyword>
<feature type="transmembrane region" description="Helical" evidence="2">
    <location>
        <begin position="104"/>
        <end position="125"/>
    </location>
</feature>
<dbReference type="InterPro" id="IPR052524">
    <property type="entry name" value="MFS_Cyanate_Porter"/>
</dbReference>
<keyword evidence="2" id="KW-0472">Membrane</keyword>
<feature type="region of interest" description="Disordered" evidence="1">
    <location>
        <begin position="368"/>
        <end position="387"/>
    </location>
</feature>
<evidence type="ECO:0000256" key="2">
    <source>
        <dbReference type="SAM" id="Phobius"/>
    </source>
</evidence>
<dbReference type="Proteomes" id="UP000652763">
    <property type="component" value="Unassembled WGS sequence"/>
</dbReference>
<evidence type="ECO:0000313" key="3">
    <source>
        <dbReference type="EMBL" id="MBD8042939.1"/>
    </source>
</evidence>
<keyword evidence="2" id="KW-0812">Transmembrane</keyword>
<sequence>MLDSVIADLQLGGLTAGLLTAAPAACFALFGSLAPKLALKRGPEVIVLGAMLAIGLGLLLRSAAPSTPAFLFFSAVALSGIAVGNVLMPVLVKRWFPDRIGRVTGLYTTTLSLGTAVVAAVAVPVNEAFGGNWRFGLGIWALPALVAAGVWAAAYMGVRRLRPSTQPAGPMPTAVRMSARVNPWQSSTSWWLAVFFGLQASAAYICMGWLAKIFSDNGLSDATAGLLLAIVMGVSIPLAFVIPNLAARRPNQGPIVIVLGVCGLLGHIGLWISPASGSFVWAVLLGISSCTFSLALTMIGIKSRSSVGVIKLSAFTQSVGYLISIPGPLIVGILHEITGGWQASIGFMTAQLLVQIFAGYMAGRSGPIEGPVPGPQANPVPQRLQGT</sequence>
<feature type="transmembrane region" description="Helical" evidence="2">
    <location>
        <begin position="12"/>
        <end position="33"/>
    </location>
</feature>
<feature type="transmembrane region" description="Helical" evidence="2">
    <location>
        <begin position="45"/>
        <end position="64"/>
    </location>
</feature>
<dbReference type="EMBL" id="JACSQC010000002">
    <property type="protein sequence ID" value="MBD8042939.1"/>
    <property type="molecule type" value="Genomic_DNA"/>
</dbReference>
<feature type="transmembrane region" description="Helical" evidence="2">
    <location>
        <begin position="222"/>
        <end position="242"/>
    </location>
</feature>
<protein>
    <submittedName>
        <fullName evidence="3">MFS transporter</fullName>
    </submittedName>
</protein>
<proteinExistence type="predicted"/>
<comment type="caution">
    <text evidence="3">The sequence shown here is derived from an EMBL/GenBank/DDBJ whole genome shotgun (WGS) entry which is preliminary data.</text>
</comment>
<dbReference type="Gene3D" id="1.20.1250.20">
    <property type="entry name" value="MFS general substrate transporter like domains"/>
    <property type="match status" value="2"/>
</dbReference>
<feature type="transmembrane region" description="Helical" evidence="2">
    <location>
        <begin position="279"/>
        <end position="300"/>
    </location>
</feature>
<organism evidence="3 4">
    <name type="scientific">Arthrobacter pullicola</name>
    <dbReference type="NCBI Taxonomy" id="2762224"/>
    <lineage>
        <taxon>Bacteria</taxon>
        <taxon>Bacillati</taxon>
        <taxon>Actinomycetota</taxon>
        <taxon>Actinomycetes</taxon>
        <taxon>Micrococcales</taxon>
        <taxon>Micrococcaceae</taxon>
        <taxon>Arthrobacter</taxon>
    </lineage>
</organism>
<dbReference type="InterPro" id="IPR011701">
    <property type="entry name" value="MFS"/>
</dbReference>
<feature type="transmembrane region" description="Helical" evidence="2">
    <location>
        <begin position="254"/>
        <end position="273"/>
    </location>
</feature>
<evidence type="ECO:0000256" key="1">
    <source>
        <dbReference type="SAM" id="MobiDB-lite"/>
    </source>
</evidence>
<dbReference type="PANTHER" id="PTHR23523">
    <property type="match status" value="1"/>
</dbReference>
<name>A0ABR8YG40_9MICC</name>
<feature type="transmembrane region" description="Helical" evidence="2">
    <location>
        <begin position="70"/>
        <end position="92"/>
    </location>
</feature>
<accession>A0ABR8YG40</accession>
<feature type="transmembrane region" description="Helical" evidence="2">
    <location>
        <begin position="137"/>
        <end position="158"/>
    </location>
</feature>
<evidence type="ECO:0000313" key="4">
    <source>
        <dbReference type="Proteomes" id="UP000652763"/>
    </source>
</evidence>
<keyword evidence="4" id="KW-1185">Reference proteome</keyword>